<comment type="caution">
    <text evidence="1">The sequence shown here is derived from an EMBL/GenBank/DDBJ whole genome shotgun (WGS) entry which is preliminary data.</text>
</comment>
<accession>A0A150IRV6</accession>
<protein>
    <submittedName>
        <fullName evidence="1">Uncharacterized protein</fullName>
    </submittedName>
</protein>
<dbReference type="EMBL" id="LNGC01000143">
    <property type="protein sequence ID" value="KYC47771.1"/>
    <property type="molecule type" value="Genomic_DNA"/>
</dbReference>
<organism evidence="1 2">
    <name type="scientific">Candidatus Methanofastidiosum methylothiophilum</name>
    <dbReference type="NCBI Taxonomy" id="1705564"/>
    <lineage>
        <taxon>Archaea</taxon>
        <taxon>Methanobacteriati</taxon>
        <taxon>Methanobacteriota</taxon>
        <taxon>Stenosarchaea group</taxon>
        <taxon>Candidatus Methanofastidiosia</taxon>
        <taxon>Candidatus Methanofastidiosales</taxon>
        <taxon>Candidatus Methanofastidiosaceae</taxon>
        <taxon>Candidatus Methanofastidiosum</taxon>
    </lineage>
</organism>
<evidence type="ECO:0000313" key="1">
    <source>
        <dbReference type="EMBL" id="KYC47771.1"/>
    </source>
</evidence>
<proteinExistence type="predicted"/>
<sequence length="72" mass="8412">MIKITRLTNNSILITQEDGKYFIAQSSSIIISIGLLRLILERVENDYTSERKSWSWKDNIFQYVDGRISEAE</sequence>
<evidence type="ECO:0000313" key="2">
    <source>
        <dbReference type="Proteomes" id="UP000075398"/>
    </source>
</evidence>
<reference evidence="1 2" key="1">
    <citation type="journal article" date="2016" name="ISME J.">
        <title>Chasing the elusive Euryarchaeota class WSA2: genomes reveal a uniquely fastidious methyl-reducing methanogen.</title>
        <authorList>
            <person name="Nobu M.K."/>
            <person name="Narihiro T."/>
            <person name="Kuroda K."/>
            <person name="Mei R."/>
            <person name="Liu W.T."/>
        </authorList>
    </citation>
    <scope>NUCLEOTIDE SEQUENCE [LARGE SCALE GENOMIC DNA]</scope>
    <source>
        <strain evidence="1">U1lsi0528_Bin055</strain>
    </source>
</reference>
<gene>
    <name evidence="1" type="ORF">AMQ22_01933</name>
</gene>
<name>A0A150IRV6_9EURY</name>
<dbReference type="AlphaFoldDB" id="A0A150IRV6"/>
<dbReference type="Proteomes" id="UP000075398">
    <property type="component" value="Unassembled WGS sequence"/>
</dbReference>